<evidence type="ECO:0000259" key="4">
    <source>
        <dbReference type="Pfam" id="PF24153"/>
    </source>
</evidence>
<feature type="chain" id="PRO_5012461374" description="Meg domain-containing protein" evidence="3">
    <location>
        <begin position="30"/>
        <end position="93"/>
    </location>
</feature>
<evidence type="ECO:0000256" key="1">
    <source>
        <dbReference type="ARBA" id="ARBA00010149"/>
    </source>
</evidence>
<evidence type="ECO:0000256" key="2">
    <source>
        <dbReference type="ARBA" id="ARBA00023157"/>
    </source>
</evidence>
<dbReference type="InParanoid" id="A0A1W0VTX6"/>
<reference evidence="6" key="2">
    <citation type="journal article" date="2018" name="Plant J.">
        <title>The Sorghum bicolor reference genome: improved assembly, gene annotations, a transcriptome atlas, and signatures of genome organization.</title>
        <authorList>
            <person name="McCormick R.F."/>
            <person name="Truong S.K."/>
            <person name="Sreedasyam A."/>
            <person name="Jenkins J."/>
            <person name="Shu S."/>
            <person name="Sims D."/>
            <person name="Kennedy M."/>
            <person name="Amirebrahimi M."/>
            <person name="Weers B.D."/>
            <person name="McKinley B."/>
            <person name="Mattison A."/>
            <person name="Morishige D.T."/>
            <person name="Grimwood J."/>
            <person name="Schmutz J."/>
            <person name="Mullet J.E."/>
        </authorList>
    </citation>
    <scope>NUCLEOTIDE SEQUENCE [LARGE SCALE GENOMIC DNA]</scope>
    <source>
        <strain evidence="6">cv. BTx623</strain>
    </source>
</reference>
<dbReference type="Pfam" id="PF24153">
    <property type="entry name" value="Meg"/>
    <property type="match status" value="1"/>
</dbReference>
<evidence type="ECO:0000313" key="5">
    <source>
        <dbReference type="EMBL" id="OQU76704.1"/>
    </source>
</evidence>
<dbReference type="AlphaFoldDB" id="A0A1W0VTX6"/>
<dbReference type="Gramene" id="OQU76704">
    <property type="protein sequence ID" value="OQU76704"/>
    <property type="gene ID" value="SORBI_3010G191450"/>
</dbReference>
<keyword evidence="3" id="KW-0732">Signal</keyword>
<keyword evidence="2" id="KW-1015">Disulfide bond</keyword>
<evidence type="ECO:0000256" key="3">
    <source>
        <dbReference type="SAM" id="SignalP"/>
    </source>
</evidence>
<keyword evidence="6" id="KW-1185">Reference proteome</keyword>
<dbReference type="PROSITE" id="PS51257">
    <property type="entry name" value="PROKAR_LIPOPROTEIN"/>
    <property type="match status" value="1"/>
</dbReference>
<protein>
    <recommendedName>
        <fullName evidence="4">Meg domain-containing protein</fullName>
    </recommendedName>
</protein>
<proteinExistence type="inferred from homology"/>
<accession>A0A1W0VTX6</accession>
<comment type="similarity">
    <text evidence="1">Belongs to the MEG family.</text>
</comment>
<feature type="signal peptide" evidence="3">
    <location>
        <begin position="1"/>
        <end position="29"/>
    </location>
</feature>
<dbReference type="Proteomes" id="UP000000768">
    <property type="component" value="Chromosome 10"/>
</dbReference>
<dbReference type="InterPro" id="IPR056205">
    <property type="entry name" value="Meg"/>
</dbReference>
<name>A0A1W0VTX6_SORBI</name>
<organism evidence="5 6">
    <name type="scientific">Sorghum bicolor</name>
    <name type="common">Sorghum</name>
    <name type="synonym">Sorghum vulgare</name>
    <dbReference type="NCBI Taxonomy" id="4558"/>
    <lineage>
        <taxon>Eukaryota</taxon>
        <taxon>Viridiplantae</taxon>
        <taxon>Streptophyta</taxon>
        <taxon>Embryophyta</taxon>
        <taxon>Tracheophyta</taxon>
        <taxon>Spermatophyta</taxon>
        <taxon>Magnoliopsida</taxon>
        <taxon>Liliopsida</taxon>
        <taxon>Poales</taxon>
        <taxon>Poaceae</taxon>
        <taxon>PACMAD clade</taxon>
        <taxon>Panicoideae</taxon>
        <taxon>Andropogonodae</taxon>
        <taxon>Andropogoneae</taxon>
        <taxon>Sorghinae</taxon>
        <taxon>Sorghum</taxon>
    </lineage>
</organism>
<reference evidence="5 6" key="1">
    <citation type="journal article" date="2009" name="Nature">
        <title>The Sorghum bicolor genome and the diversification of grasses.</title>
        <authorList>
            <person name="Paterson A.H."/>
            <person name="Bowers J.E."/>
            <person name="Bruggmann R."/>
            <person name="Dubchak I."/>
            <person name="Grimwood J."/>
            <person name="Gundlach H."/>
            <person name="Haberer G."/>
            <person name="Hellsten U."/>
            <person name="Mitros T."/>
            <person name="Poliakov A."/>
            <person name="Schmutz J."/>
            <person name="Spannagl M."/>
            <person name="Tang H."/>
            <person name="Wang X."/>
            <person name="Wicker T."/>
            <person name="Bharti A.K."/>
            <person name="Chapman J."/>
            <person name="Feltus F.A."/>
            <person name="Gowik U."/>
            <person name="Grigoriev I.V."/>
            <person name="Lyons E."/>
            <person name="Maher C.A."/>
            <person name="Martis M."/>
            <person name="Narechania A."/>
            <person name="Otillar R.P."/>
            <person name="Penning B.W."/>
            <person name="Salamov A.A."/>
            <person name="Wang Y."/>
            <person name="Zhang L."/>
            <person name="Carpita N.C."/>
            <person name="Freeling M."/>
            <person name="Gingle A.R."/>
            <person name="Hash C.T."/>
            <person name="Keller B."/>
            <person name="Klein P."/>
            <person name="Kresovich S."/>
            <person name="McCann M.C."/>
            <person name="Ming R."/>
            <person name="Peterson D.G."/>
            <person name="Mehboob-ur-Rahman"/>
            <person name="Ware D."/>
            <person name="Westhoff P."/>
            <person name="Mayer K.F."/>
            <person name="Messing J."/>
            <person name="Rokhsar D.S."/>
        </authorList>
    </citation>
    <scope>NUCLEOTIDE SEQUENCE [LARGE SCALE GENOMIC DNA]</scope>
    <source>
        <strain evidence="6">cv. BTx623</strain>
    </source>
</reference>
<evidence type="ECO:0000313" key="6">
    <source>
        <dbReference type="Proteomes" id="UP000000768"/>
    </source>
</evidence>
<dbReference type="EMBL" id="CM000769">
    <property type="protein sequence ID" value="OQU76704.1"/>
    <property type="molecule type" value="Genomic_DNA"/>
</dbReference>
<gene>
    <name evidence="5" type="ORF">SORBI_3010G191450</name>
</gene>
<feature type="domain" description="Meg" evidence="4">
    <location>
        <begin position="1"/>
        <end position="87"/>
    </location>
</feature>
<sequence>MEKHTLHNNILVCLSLLLLLGCFSIHAECRVVMDEMDDQNFGAHEQCMQTDDCNPYGQYPGDHSPCYCCIGDQTLCSPQLSECKSRCSGQKMN</sequence>
<dbReference type="OMA" id="FGAHEQC"/>